<dbReference type="Pfam" id="PF03626">
    <property type="entry name" value="COX4_pro"/>
    <property type="match status" value="1"/>
</dbReference>
<keyword evidence="8" id="KW-1185">Reference proteome</keyword>
<keyword evidence="5 6" id="KW-0472">Membrane</keyword>
<dbReference type="GO" id="GO:0005886">
    <property type="term" value="C:plasma membrane"/>
    <property type="evidence" value="ECO:0007669"/>
    <property type="project" value="UniProtKB-SubCell"/>
</dbReference>
<proteinExistence type="predicted"/>
<evidence type="ECO:0000313" key="8">
    <source>
        <dbReference type="Proteomes" id="UP000567293"/>
    </source>
</evidence>
<evidence type="ECO:0000256" key="3">
    <source>
        <dbReference type="ARBA" id="ARBA00022692"/>
    </source>
</evidence>
<dbReference type="NCBIfam" id="TIGR02229">
    <property type="entry name" value="caa3_sub_IV"/>
    <property type="match status" value="1"/>
</dbReference>
<reference evidence="7" key="1">
    <citation type="submission" date="2020-06" db="EMBL/GenBank/DDBJ databases">
        <title>Legume-microbial interactions unlock mineral nutrients during tropical forest succession.</title>
        <authorList>
            <person name="Epihov D.Z."/>
        </authorList>
    </citation>
    <scope>NUCLEOTIDE SEQUENCE [LARGE SCALE GENOMIC DNA]</scope>
    <source>
        <strain evidence="7">Pan2503</strain>
    </source>
</reference>
<dbReference type="AlphaFoldDB" id="A0A7V8SYE7"/>
<feature type="transmembrane region" description="Helical" evidence="6">
    <location>
        <begin position="69"/>
        <end position="90"/>
    </location>
</feature>
<keyword evidence="2" id="KW-1003">Cell membrane</keyword>
<dbReference type="Proteomes" id="UP000567293">
    <property type="component" value="Unassembled WGS sequence"/>
</dbReference>
<sequence length="100" mass="11251">MQHEHIDSVKTYALVLIVLLSLTVLTTWVSFIDLGNFSVVAALVIAVTKMLLVSLFFMHLRYSTLLTRLVILGGLMWLAILLLLTLTDFFTRGWMGVPGR</sequence>
<dbReference type="InterPro" id="IPR005171">
    <property type="entry name" value="Cyt_c_oxidase_su4_prok"/>
</dbReference>
<name>A0A7V8SYE7_9BACT</name>
<dbReference type="EMBL" id="JACDQQ010001778">
    <property type="protein sequence ID" value="MBA0086998.1"/>
    <property type="molecule type" value="Genomic_DNA"/>
</dbReference>
<evidence type="ECO:0000256" key="4">
    <source>
        <dbReference type="ARBA" id="ARBA00022989"/>
    </source>
</evidence>
<keyword evidence="3 6" id="KW-0812">Transmembrane</keyword>
<evidence type="ECO:0000256" key="5">
    <source>
        <dbReference type="ARBA" id="ARBA00023136"/>
    </source>
</evidence>
<gene>
    <name evidence="7" type="ORF">HRJ53_18605</name>
</gene>
<comment type="caution">
    <text evidence="7">The sequence shown here is derived from an EMBL/GenBank/DDBJ whole genome shotgun (WGS) entry which is preliminary data.</text>
</comment>
<evidence type="ECO:0000256" key="1">
    <source>
        <dbReference type="ARBA" id="ARBA00004651"/>
    </source>
</evidence>
<protein>
    <submittedName>
        <fullName evidence="7">Cytochrome C oxidase subunit IV family protein</fullName>
    </submittedName>
</protein>
<evidence type="ECO:0000256" key="6">
    <source>
        <dbReference type="SAM" id="Phobius"/>
    </source>
</evidence>
<dbReference type="InterPro" id="IPR011743">
    <property type="entry name" value="Caa3_sub_IV"/>
</dbReference>
<feature type="transmembrane region" description="Helical" evidence="6">
    <location>
        <begin position="37"/>
        <end position="57"/>
    </location>
</feature>
<organism evidence="7 8">
    <name type="scientific">Candidatus Acidiferrum panamense</name>
    <dbReference type="NCBI Taxonomy" id="2741543"/>
    <lineage>
        <taxon>Bacteria</taxon>
        <taxon>Pseudomonadati</taxon>
        <taxon>Acidobacteriota</taxon>
        <taxon>Terriglobia</taxon>
        <taxon>Candidatus Acidiferrales</taxon>
        <taxon>Candidatus Acidiferrum</taxon>
    </lineage>
</organism>
<feature type="transmembrane region" description="Helical" evidence="6">
    <location>
        <begin position="12"/>
        <end position="31"/>
    </location>
</feature>
<keyword evidence="4 6" id="KW-1133">Transmembrane helix</keyword>
<accession>A0A7V8SYE7</accession>
<evidence type="ECO:0000256" key="2">
    <source>
        <dbReference type="ARBA" id="ARBA00022475"/>
    </source>
</evidence>
<evidence type="ECO:0000313" key="7">
    <source>
        <dbReference type="EMBL" id="MBA0086998.1"/>
    </source>
</evidence>
<comment type="subcellular location">
    <subcellularLocation>
        <location evidence="1">Cell membrane</location>
        <topology evidence="1">Multi-pass membrane protein</topology>
    </subcellularLocation>
</comment>